<evidence type="ECO:0000313" key="4">
    <source>
        <dbReference type="EMBL" id="VUZ83932.1"/>
    </source>
</evidence>
<dbReference type="CDD" id="cd03789">
    <property type="entry name" value="GT9_LPS_heptosyltransferase"/>
    <property type="match status" value="1"/>
</dbReference>
<accession>A0A564ZH04</accession>
<name>A0A564ZH04_9BACT</name>
<dbReference type="EMBL" id="CABIKM010000003">
    <property type="protein sequence ID" value="VUZ83932.1"/>
    <property type="molecule type" value="Genomic_DNA"/>
</dbReference>
<dbReference type="Pfam" id="PF01075">
    <property type="entry name" value="Glyco_transf_9"/>
    <property type="match status" value="1"/>
</dbReference>
<reference evidence="4 5" key="1">
    <citation type="submission" date="2019-07" db="EMBL/GenBank/DDBJ databases">
        <authorList>
            <person name="Cremers G."/>
        </authorList>
    </citation>
    <scope>NUCLEOTIDE SEQUENCE [LARGE SCALE GENOMIC DNA]</scope>
</reference>
<dbReference type="InterPro" id="IPR002201">
    <property type="entry name" value="Glyco_trans_9"/>
</dbReference>
<dbReference type="SUPFAM" id="SSF53756">
    <property type="entry name" value="UDP-Glycosyltransferase/glycogen phosphorylase"/>
    <property type="match status" value="1"/>
</dbReference>
<keyword evidence="3" id="KW-0812">Transmembrane</keyword>
<dbReference type="Proteomes" id="UP000334340">
    <property type="component" value="Unassembled WGS sequence"/>
</dbReference>
<dbReference type="Gene3D" id="3.40.50.2000">
    <property type="entry name" value="Glycogen Phosphorylase B"/>
    <property type="match status" value="2"/>
</dbReference>
<organism evidence="4 5">
    <name type="scientific">Candidatus Methylomirabilis lanthanidiphila</name>
    <dbReference type="NCBI Taxonomy" id="2211376"/>
    <lineage>
        <taxon>Bacteria</taxon>
        <taxon>Candidatus Methylomirabilota</taxon>
        <taxon>Candidatus Methylomirabilia</taxon>
        <taxon>Candidatus Methylomirabilales</taxon>
        <taxon>Candidatus Methylomirabilaceae</taxon>
        <taxon>Candidatus Methylomirabilis</taxon>
    </lineage>
</organism>
<protein>
    <submittedName>
        <fullName evidence="4">Membrane protein</fullName>
    </submittedName>
</protein>
<evidence type="ECO:0000256" key="1">
    <source>
        <dbReference type="ARBA" id="ARBA00022676"/>
    </source>
</evidence>
<dbReference type="GO" id="GO:0005829">
    <property type="term" value="C:cytosol"/>
    <property type="evidence" value="ECO:0007669"/>
    <property type="project" value="TreeGrafter"/>
</dbReference>
<dbReference type="InterPro" id="IPR051199">
    <property type="entry name" value="LPS_LOS_Heptosyltrfase"/>
</dbReference>
<keyword evidence="3" id="KW-0472">Membrane</keyword>
<proteinExistence type="predicted"/>
<keyword evidence="1" id="KW-0328">Glycosyltransferase</keyword>
<evidence type="ECO:0000313" key="5">
    <source>
        <dbReference type="Proteomes" id="UP000334340"/>
    </source>
</evidence>
<sequence length="362" mass="39411">MIISSSTKSGVRTTGRPLLIFITYTGIGDLLMALPLLGRLRSYFRALPLIPRPYGELAQLLLQDDLLDDYLLTDEDLVFSRHPLGHLRICRTLSRFRPDAVIIYGKLMMAWAAQLGLAGAARVLYCHPEGRAPLAGRNVEVLPPTGNQVQDYLQFADSLGLPFTAPRVTLTDGLRGRLADASRSRIPWPSYVVVTPWSSDSSRDAPIAFFRECIDIIIQAGDLPVVVTGLAPHRNAAEELLDGLHRAQILNLVGATSLQQLVEILAGARFLLANDSGNLHMAGLVGTPVIGVFGPTAPEQRFHNLSGGFMIIRDSLSCAPCAHTPWYLRCPGTYRQCLVELKASAVRELLLTACRGAIGQVA</sequence>
<dbReference type="AlphaFoldDB" id="A0A564ZH04"/>
<evidence type="ECO:0000256" key="3">
    <source>
        <dbReference type="SAM" id="Phobius"/>
    </source>
</evidence>
<dbReference type="GO" id="GO:0008713">
    <property type="term" value="F:ADP-heptose-lipopolysaccharide heptosyltransferase activity"/>
    <property type="evidence" value="ECO:0007669"/>
    <property type="project" value="TreeGrafter"/>
</dbReference>
<keyword evidence="3" id="KW-1133">Transmembrane helix</keyword>
<dbReference type="GO" id="GO:0009244">
    <property type="term" value="P:lipopolysaccharide core region biosynthetic process"/>
    <property type="evidence" value="ECO:0007669"/>
    <property type="project" value="TreeGrafter"/>
</dbReference>
<gene>
    <name evidence="4" type="ORF">MELA_00291</name>
</gene>
<keyword evidence="2" id="KW-0808">Transferase</keyword>
<dbReference type="PANTHER" id="PTHR30160">
    <property type="entry name" value="TETRAACYLDISACCHARIDE 4'-KINASE-RELATED"/>
    <property type="match status" value="1"/>
</dbReference>
<evidence type="ECO:0000256" key="2">
    <source>
        <dbReference type="ARBA" id="ARBA00022679"/>
    </source>
</evidence>
<keyword evidence="5" id="KW-1185">Reference proteome</keyword>
<feature type="transmembrane region" description="Helical" evidence="3">
    <location>
        <begin position="18"/>
        <end position="37"/>
    </location>
</feature>